<gene>
    <name evidence="2" type="ORF">HUK82_07535</name>
</gene>
<comment type="caution">
    <text evidence="2">The sequence shown here is derived from an EMBL/GenBank/DDBJ whole genome shotgun (WGS) entry which is preliminary data.</text>
</comment>
<dbReference type="Proteomes" id="UP000585665">
    <property type="component" value="Unassembled WGS sequence"/>
</dbReference>
<evidence type="ECO:0000313" key="3">
    <source>
        <dbReference type="Proteomes" id="UP000585665"/>
    </source>
</evidence>
<feature type="chain" id="PRO_5032709246" evidence="1">
    <location>
        <begin position="22"/>
        <end position="440"/>
    </location>
</feature>
<sequence>MRRAAWVVPVLLALLVGPARGAPSVGDTAASGDAAARAIPWSTLDDPSRPSGLFYRLMYLGDPRGAHPFQPTVHCQGNASGHDTGSAYGAVCLNLQSGADDETYGLQVHLFDTLTRSSGKRATDNVAIYGGVENVPGATAEWAANFLSNDNQDGGGTGAGTVEIDNNNFNCDAPDPHGDYLTLAPAQRRRRSDGSACPGSTGLNVTGVAGYTAGTAIAISGVGKRAKWETGLTMIGGYVIGSAEWWSETLAHTNMVWRGAHTRGLAAADATYAYAPIQLARHPVSGRIVWDCPSRGCEAGESRSQPFIAPGADRALDIGADAVRLRGMDDRHAGGLGFDLSGTGERHPAPDDWSFLTASSGVYRLGFAGGPTEGRTDALTLRASDAAFGVPVAAPAFREVLYTPPSSHAPCQAGAFADDASYHYVCVARDTWKRVALSSW</sequence>
<keyword evidence="1" id="KW-0732">Signal</keyword>
<evidence type="ECO:0000313" key="2">
    <source>
        <dbReference type="EMBL" id="NVN40413.1"/>
    </source>
</evidence>
<name>A0A850PBW0_9PROT</name>
<reference evidence="2 3" key="1">
    <citation type="submission" date="2020-06" db="EMBL/GenBank/DDBJ databases">
        <title>Description of novel acetic acid bacteria.</title>
        <authorList>
            <person name="Sombolestani A."/>
        </authorList>
    </citation>
    <scope>NUCLEOTIDE SEQUENCE [LARGE SCALE GENOMIC DNA]</scope>
    <source>
        <strain evidence="2 3">LMG 27010</strain>
    </source>
</reference>
<proteinExistence type="predicted"/>
<organism evidence="2 3">
    <name type="scientific">Ameyamaea chiangmaiensis</name>
    <dbReference type="NCBI Taxonomy" id="442969"/>
    <lineage>
        <taxon>Bacteria</taxon>
        <taxon>Pseudomonadati</taxon>
        <taxon>Pseudomonadota</taxon>
        <taxon>Alphaproteobacteria</taxon>
        <taxon>Acetobacterales</taxon>
        <taxon>Acetobacteraceae</taxon>
        <taxon>Ameyamaea</taxon>
    </lineage>
</organism>
<dbReference type="EMBL" id="JABXXR010000042">
    <property type="protein sequence ID" value="NVN40413.1"/>
    <property type="molecule type" value="Genomic_DNA"/>
</dbReference>
<dbReference type="RefSeq" id="WP_176613380.1">
    <property type="nucleotide sequence ID" value="NZ_JABXXR010000042.1"/>
</dbReference>
<dbReference type="AlphaFoldDB" id="A0A850PBW0"/>
<accession>A0A850PBW0</accession>
<keyword evidence="3" id="KW-1185">Reference proteome</keyword>
<feature type="signal peptide" evidence="1">
    <location>
        <begin position="1"/>
        <end position="21"/>
    </location>
</feature>
<protein>
    <submittedName>
        <fullName evidence="2">Uncharacterized protein</fullName>
    </submittedName>
</protein>
<evidence type="ECO:0000256" key="1">
    <source>
        <dbReference type="SAM" id="SignalP"/>
    </source>
</evidence>